<sequence>MIQMFVCAGLSRNKSLVDFLYGQSLVPVGHSRFRPAPKDGTRSMTNDFTATLWRAPDPLGGRT</sequence>
<organism evidence="1 2">
    <name type="scientific">Colletotrichum gloeosporioides (strain Cg-14)</name>
    <name type="common">Anthracnose fungus</name>
    <name type="synonym">Glomerella cingulata</name>
    <dbReference type="NCBI Taxonomy" id="1237896"/>
    <lineage>
        <taxon>Eukaryota</taxon>
        <taxon>Fungi</taxon>
        <taxon>Dikarya</taxon>
        <taxon>Ascomycota</taxon>
        <taxon>Pezizomycotina</taxon>
        <taxon>Sordariomycetes</taxon>
        <taxon>Hypocreomycetidae</taxon>
        <taxon>Glomerellales</taxon>
        <taxon>Glomerellaceae</taxon>
        <taxon>Colletotrichum</taxon>
        <taxon>Colletotrichum gloeosporioides species complex</taxon>
    </lineage>
</organism>
<gene>
    <name evidence="1" type="ORF">CGLO_01783</name>
</gene>
<name>T0KR56_COLGC</name>
<evidence type="ECO:0000313" key="2">
    <source>
        <dbReference type="Proteomes" id="UP000015530"/>
    </source>
</evidence>
<accession>T0KR56</accession>
<dbReference type="AlphaFoldDB" id="T0KR56"/>
<dbReference type="EMBL" id="AMYD01000376">
    <property type="protein sequence ID" value="EQB58022.1"/>
    <property type="molecule type" value="Genomic_DNA"/>
</dbReference>
<reference evidence="2" key="1">
    <citation type="journal article" date="2013" name="Mol. Plant Microbe Interact.">
        <title>Global aspects of pacC regulation of pathogenicity genes in Colletotrichum gloeosporioides as revealed by transcriptome analysis.</title>
        <authorList>
            <person name="Alkan N."/>
            <person name="Meng X."/>
            <person name="Friedlander G."/>
            <person name="Reuveni E."/>
            <person name="Sukno S."/>
            <person name="Sherman A."/>
            <person name="Thon M."/>
            <person name="Fluhr R."/>
            <person name="Prusky D."/>
        </authorList>
    </citation>
    <scope>NUCLEOTIDE SEQUENCE [LARGE SCALE GENOMIC DNA]</scope>
    <source>
        <strain evidence="2">Cg-14</strain>
    </source>
</reference>
<dbReference type="HOGENOM" id="CLU_2885636_0_0_1"/>
<proteinExistence type="predicted"/>
<protein>
    <submittedName>
        <fullName evidence="1">Uncharacterized protein</fullName>
    </submittedName>
</protein>
<comment type="caution">
    <text evidence="1">The sequence shown here is derived from an EMBL/GenBank/DDBJ whole genome shotgun (WGS) entry which is preliminary data.</text>
</comment>
<dbReference type="Proteomes" id="UP000015530">
    <property type="component" value="Unassembled WGS sequence"/>
</dbReference>
<evidence type="ECO:0000313" key="1">
    <source>
        <dbReference type="EMBL" id="EQB58022.1"/>
    </source>
</evidence>